<evidence type="ECO:0000313" key="3">
    <source>
        <dbReference type="Proteomes" id="UP001515480"/>
    </source>
</evidence>
<dbReference type="Proteomes" id="UP001515480">
    <property type="component" value="Unassembled WGS sequence"/>
</dbReference>
<feature type="compositionally biased region" description="Polar residues" evidence="1">
    <location>
        <begin position="234"/>
        <end position="243"/>
    </location>
</feature>
<comment type="caution">
    <text evidence="2">The sequence shown here is derived from an EMBL/GenBank/DDBJ whole genome shotgun (WGS) entry which is preliminary data.</text>
</comment>
<proteinExistence type="predicted"/>
<feature type="region of interest" description="Disordered" evidence="1">
    <location>
        <begin position="1023"/>
        <end position="1057"/>
    </location>
</feature>
<name>A0AB34IT49_PRYPA</name>
<protein>
    <submittedName>
        <fullName evidence="2">Uncharacterized protein</fullName>
    </submittedName>
</protein>
<keyword evidence="3" id="KW-1185">Reference proteome</keyword>
<evidence type="ECO:0000313" key="2">
    <source>
        <dbReference type="EMBL" id="KAL1504662.1"/>
    </source>
</evidence>
<accession>A0AB34IT49</accession>
<sequence>MGSEWTPPQQDGLARSPLAQALDVFTHRHLREDSIRQAGELRRLCRQHATGFAIEELGMLSRVLYAVAEEAWLIPNVRKEFLSLVRLSGVPWRQEATAQAADEAGGAAVLEALCSLAFLPAHDVQEAACLATHALFEPTPSRQTSIDALVKSAAPAALLAKLREMDSAGGKEAQRARLLQLLFLYARVSPSVCEHLVSEGAVEHVLNCVGGVDGFDKSSVAAARPRTAPPTRTNLRPSANGWPSTLDMVRPKDLCAENDSSDAEDDVNSPPQSPGRPISAPLSRRVRDANSRGATARPHACARQGTGPCSSPLSAPAQQQQRLHGVTLDVLSSLRLELLVVLSDQASQCVLPILTNSAAIRALFPLFDSLFQDAKSRPSKLQRNAAVGLLHDISRWPGGPGVLKATPVLASLVHMFDVLSNPQTLGEARRGVNAEDCELRLRILSVLHQCAAHGAADALAATRIVEVGMGYIESELEPPPAVLPSAFIKSGATPPHRLKALLFGFEPVQREMIQDQVVGLLQELAHAVPHAFNDHSLTTASQAIRQWVPLLGGNSPPPRLLPGVLELVARLGSAHPTELGGCVSALVSLVALHDGSRLGGLALGKSGAGRIRFERQSAGLLLLALDALDPLMADSDCFDRACESELVGMLLSLLESHSSTPLHDEHLLLALLHVLANISAFGEAHAIWPQLVAQIHEFRGVAVLIKWLQTWPLVLVPVAFAAIADWLRVDVLLQDFVNWHTPEHGIPAALCRMLVVWERFEAVRGHDAFSRELARELQPGDCRPDGMDLLEPTRSPLAACGEACFDAGAAVRLPTSVATAASESAGVHAKMYSAIVHLRRAKVPLPRMSDGSASPYREVALLHAAESALEMHIYRAWRELHVDINTADFTPIKEDEELMRRTDAEGASRIEDLWVTQAEMRAVHLAHEDHEANDVIKRFAHSKEVQKKGVQIRPHGKPSFDQRRRGRHQMQEMLKNALILNPPDEATLRAANFTQAHFDEDGVCCEQFMSDLARAEAQWLAEAKTAPEEDAADSDTDGSISNGDIPEQPGREGDACADAPVAVNVLEARIDVKHGVS</sequence>
<feature type="compositionally biased region" description="Low complexity" evidence="1">
    <location>
        <begin position="221"/>
        <end position="233"/>
    </location>
</feature>
<organism evidence="2 3">
    <name type="scientific">Prymnesium parvum</name>
    <name type="common">Toxic golden alga</name>
    <dbReference type="NCBI Taxonomy" id="97485"/>
    <lineage>
        <taxon>Eukaryota</taxon>
        <taxon>Haptista</taxon>
        <taxon>Haptophyta</taxon>
        <taxon>Prymnesiophyceae</taxon>
        <taxon>Prymnesiales</taxon>
        <taxon>Prymnesiaceae</taxon>
        <taxon>Prymnesium</taxon>
    </lineage>
</organism>
<evidence type="ECO:0000256" key="1">
    <source>
        <dbReference type="SAM" id="MobiDB-lite"/>
    </source>
</evidence>
<reference evidence="2 3" key="1">
    <citation type="journal article" date="2024" name="Science">
        <title>Giant polyketide synthase enzymes in the biosynthesis of giant marine polyether toxins.</title>
        <authorList>
            <person name="Fallon T.R."/>
            <person name="Shende V.V."/>
            <person name="Wierzbicki I.H."/>
            <person name="Pendleton A.L."/>
            <person name="Watervoot N.F."/>
            <person name="Auber R.P."/>
            <person name="Gonzalez D.J."/>
            <person name="Wisecaver J.H."/>
            <person name="Moore B.S."/>
        </authorList>
    </citation>
    <scope>NUCLEOTIDE SEQUENCE [LARGE SCALE GENOMIC DNA]</scope>
    <source>
        <strain evidence="2 3">12B1</strain>
    </source>
</reference>
<gene>
    <name evidence="2" type="ORF">AB1Y20_008442</name>
</gene>
<dbReference type="EMBL" id="JBGBPQ010000019">
    <property type="protein sequence ID" value="KAL1504662.1"/>
    <property type="molecule type" value="Genomic_DNA"/>
</dbReference>
<dbReference type="AlphaFoldDB" id="A0AB34IT49"/>
<feature type="compositionally biased region" description="Polar residues" evidence="1">
    <location>
        <begin position="307"/>
        <end position="316"/>
    </location>
</feature>
<dbReference type="SUPFAM" id="SSF48371">
    <property type="entry name" value="ARM repeat"/>
    <property type="match status" value="1"/>
</dbReference>
<feature type="region of interest" description="Disordered" evidence="1">
    <location>
        <begin position="220"/>
        <end position="316"/>
    </location>
</feature>
<dbReference type="InterPro" id="IPR016024">
    <property type="entry name" value="ARM-type_fold"/>
</dbReference>